<dbReference type="Gramene" id="TraesCS2B02G541800.1">
    <property type="protein sequence ID" value="TraesCS2B02G541800.1.cds1"/>
    <property type="gene ID" value="TraesCS2B02G541800"/>
</dbReference>
<gene>
    <name evidence="2" type="primary">LOC123042423</name>
</gene>
<organism evidence="2">
    <name type="scientific">Triticum aestivum</name>
    <name type="common">Wheat</name>
    <dbReference type="NCBI Taxonomy" id="4565"/>
    <lineage>
        <taxon>Eukaryota</taxon>
        <taxon>Viridiplantae</taxon>
        <taxon>Streptophyta</taxon>
        <taxon>Embryophyta</taxon>
        <taxon>Tracheophyta</taxon>
        <taxon>Spermatophyta</taxon>
        <taxon>Magnoliopsida</taxon>
        <taxon>Liliopsida</taxon>
        <taxon>Poales</taxon>
        <taxon>Poaceae</taxon>
        <taxon>BOP clade</taxon>
        <taxon>Pooideae</taxon>
        <taxon>Triticodae</taxon>
        <taxon>Triticeae</taxon>
        <taxon>Triticinae</taxon>
        <taxon>Triticum</taxon>
    </lineage>
</organism>
<dbReference type="Gramene" id="TraesCAD_scaffold_049545_01G000100.1">
    <property type="protein sequence ID" value="TraesCAD_scaffold_049545_01G000100.1"/>
    <property type="gene ID" value="TraesCAD_scaffold_049545_01G000100"/>
</dbReference>
<dbReference type="Gramene" id="TraesCS2B03G1362000.1">
    <property type="protein sequence ID" value="TraesCS2B03G1362000.1.CDS1"/>
    <property type="gene ID" value="TraesCS2B03G1362000"/>
</dbReference>
<dbReference type="PaxDb" id="4565-Traes_2BL_7C72BEACE.1"/>
<feature type="transmembrane region" description="Helical" evidence="1">
    <location>
        <begin position="6"/>
        <end position="27"/>
    </location>
</feature>
<dbReference type="Gramene" id="TraesCLE_scaffold_116814_01G000100.1">
    <property type="protein sequence ID" value="TraesCLE_scaffold_116814_01G000100.1"/>
    <property type="gene ID" value="TraesCLE_scaffold_116814_01G000100"/>
</dbReference>
<dbReference type="RefSeq" id="XP_044320813.1">
    <property type="nucleotide sequence ID" value="XM_044464878.1"/>
</dbReference>
<dbReference type="AlphaFoldDB" id="A0A3B6CET8"/>
<dbReference type="Gramene" id="TraesLDM2B03G01049780.2">
    <property type="protein sequence ID" value="TraesLDM2B03G01049780.2.CDS1"/>
    <property type="gene ID" value="TraesLDM2B03G01049780"/>
</dbReference>
<dbReference type="GeneID" id="123042423"/>
<dbReference type="OrthoDB" id="658672at2759"/>
<keyword evidence="1" id="KW-1133">Transmembrane helix</keyword>
<protein>
    <submittedName>
        <fullName evidence="2">Uncharacterized protein</fullName>
    </submittedName>
</protein>
<sequence length="101" mass="11316">MVVHVVLLAVPAVGGFMQAFKFSVLLWPFNIMLPLLRNLPRLCLTLRAAAVHYDAELRAYLTGRRTVPLPEPGYSTLRGAQRRTREQLAAHAMIALVDISY</sequence>
<evidence type="ECO:0000313" key="3">
    <source>
        <dbReference type="Proteomes" id="UP000019116"/>
    </source>
</evidence>
<dbReference type="Gramene" id="TraesARI2B03G01064410.1">
    <property type="protein sequence ID" value="TraesARI2B03G01064410.1.CDS1"/>
    <property type="gene ID" value="TraesARI2B03G01064410"/>
</dbReference>
<reference evidence="2" key="1">
    <citation type="submission" date="2018-08" db="EMBL/GenBank/DDBJ databases">
        <authorList>
            <person name="Rossello M."/>
        </authorList>
    </citation>
    <scope>NUCLEOTIDE SEQUENCE [LARGE SCALE GENOMIC DNA]</scope>
    <source>
        <strain evidence="2">cv. Chinese Spring</strain>
    </source>
</reference>
<dbReference type="OMA" id="HACIAFR"/>
<evidence type="ECO:0000313" key="2">
    <source>
        <dbReference type="EnsemblPlants" id="TraesCS2B02G541800.1.cds1"/>
    </source>
</evidence>
<name>A0A3B6CET8_WHEAT</name>
<dbReference type="Gramene" id="TraesARI2B03G01064410.2">
    <property type="protein sequence ID" value="TraesARI2B03G01064410.2.CDS1"/>
    <property type="gene ID" value="TraesARI2B03G01064410"/>
</dbReference>
<dbReference type="Gramene" id="TraesNOR2B03G01064200.1">
    <property type="protein sequence ID" value="TraesNOR2B03G01064200.1.CDS1"/>
    <property type="gene ID" value="TraesNOR2B03G01064200"/>
</dbReference>
<dbReference type="Gramene" id="TraesSTA2B03G01043720.1">
    <property type="protein sequence ID" value="TraesSTA2B03G01043720.1.CDS1"/>
    <property type="gene ID" value="TraesSTA2B03G01043720"/>
</dbReference>
<accession>A0A3B6CET8</accession>
<dbReference type="EnsemblPlants" id="TraesCS2B02G541800.1">
    <property type="protein sequence ID" value="TraesCS2B02G541800.1.cds1"/>
    <property type="gene ID" value="TraesCS2B02G541800"/>
</dbReference>
<evidence type="ECO:0000256" key="1">
    <source>
        <dbReference type="SAM" id="Phobius"/>
    </source>
</evidence>
<keyword evidence="1" id="KW-0472">Membrane</keyword>
<keyword evidence="1" id="KW-0812">Transmembrane</keyword>
<reference evidence="2" key="2">
    <citation type="submission" date="2018-10" db="UniProtKB">
        <authorList>
            <consortium name="EnsemblPlants"/>
        </authorList>
    </citation>
    <scope>IDENTIFICATION</scope>
</reference>
<dbReference type="Gramene" id="TraesPARA_EIv1.0_0489630.1">
    <property type="protein sequence ID" value="TraesPARA_EIv1.0_0489630.1.CDS1"/>
    <property type="gene ID" value="TraesPARA_EIv1.0_0489630"/>
</dbReference>
<keyword evidence="3" id="KW-1185">Reference proteome</keyword>
<proteinExistence type="predicted"/>
<dbReference type="Gramene" id="TraesSYM2B03G01063620.1">
    <property type="protein sequence ID" value="TraesSYM2B03G01063620.1.CDS1"/>
    <property type="gene ID" value="TraesSYM2B03G01063620"/>
</dbReference>
<dbReference type="Proteomes" id="UP000019116">
    <property type="component" value="Chromosome 2B"/>
</dbReference>
<dbReference type="Gramene" id="TraesJAG2B03G01048590.1">
    <property type="protein sequence ID" value="TraesJAG2B03G01048590.1.CDS1"/>
    <property type="gene ID" value="TraesJAG2B03G01048590"/>
</dbReference>
<dbReference type="Gramene" id="TraesLDM2B03G01049780.1">
    <property type="protein sequence ID" value="TraesLDM2B03G01049780.1.CDS1"/>
    <property type="gene ID" value="TraesLDM2B03G01049780"/>
</dbReference>
<dbReference type="Gramene" id="TraesROB_scaffold_063558_01G000300.1">
    <property type="protein sequence ID" value="TraesROB_scaffold_063558_01G000300.1"/>
    <property type="gene ID" value="TraesROB_scaffold_063558_01G000300"/>
</dbReference>